<evidence type="ECO:0000256" key="1">
    <source>
        <dbReference type="SAM" id="Phobius"/>
    </source>
</evidence>
<accession>A0AA36CBQ8</accession>
<feature type="transmembrane region" description="Helical" evidence="1">
    <location>
        <begin position="56"/>
        <end position="76"/>
    </location>
</feature>
<dbReference type="Proteomes" id="UP001177023">
    <property type="component" value="Unassembled WGS sequence"/>
</dbReference>
<dbReference type="AlphaFoldDB" id="A0AA36CBQ8"/>
<protein>
    <submittedName>
        <fullName evidence="2">Uncharacterized protein</fullName>
    </submittedName>
</protein>
<feature type="non-terminal residue" evidence="2">
    <location>
        <position position="78"/>
    </location>
</feature>
<gene>
    <name evidence="2" type="ORF">MSPICULIGERA_LOCUS4454</name>
</gene>
<evidence type="ECO:0000313" key="2">
    <source>
        <dbReference type="EMBL" id="CAJ0565827.1"/>
    </source>
</evidence>
<keyword evidence="1" id="KW-1133">Transmembrane helix</keyword>
<organism evidence="2 3">
    <name type="scientific">Mesorhabditis spiculigera</name>
    <dbReference type="NCBI Taxonomy" id="96644"/>
    <lineage>
        <taxon>Eukaryota</taxon>
        <taxon>Metazoa</taxon>
        <taxon>Ecdysozoa</taxon>
        <taxon>Nematoda</taxon>
        <taxon>Chromadorea</taxon>
        <taxon>Rhabditida</taxon>
        <taxon>Rhabditina</taxon>
        <taxon>Rhabditomorpha</taxon>
        <taxon>Rhabditoidea</taxon>
        <taxon>Rhabditidae</taxon>
        <taxon>Mesorhabditinae</taxon>
        <taxon>Mesorhabditis</taxon>
    </lineage>
</organism>
<keyword evidence="1" id="KW-0812">Transmembrane</keyword>
<evidence type="ECO:0000313" key="3">
    <source>
        <dbReference type="Proteomes" id="UP001177023"/>
    </source>
</evidence>
<sequence>MIHMFYMVPSYNETLSDDVCAAVVDAIRAGLEKHLPTLETAMFSLSILKEEMHKNATFTIPYIPLTVFLLITFSVGSW</sequence>
<keyword evidence="1" id="KW-0472">Membrane</keyword>
<proteinExistence type="predicted"/>
<dbReference type="EMBL" id="CATQJA010001111">
    <property type="protein sequence ID" value="CAJ0565827.1"/>
    <property type="molecule type" value="Genomic_DNA"/>
</dbReference>
<name>A0AA36CBQ8_9BILA</name>
<comment type="caution">
    <text evidence="2">The sequence shown here is derived from an EMBL/GenBank/DDBJ whole genome shotgun (WGS) entry which is preliminary data.</text>
</comment>
<keyword evidence="3" id="KW-1185">Reference proteome</keyword>
<reference evidence="2" key="1">
    <citation type="submission" date="2023-06" db="EMBL/GenBank/DDBJ databases">
        <authorList>
            <person name="Delattre M."/>
        </authorList>
    </citation>
    <scope>NUCLEOTIDE SEQUENCE</scope>
    <source>
        <strain evidence="2">AF72</strain>
    </source>
</reference>